<dbReference type="EMBL" id="CAJVPQ010004664">
    <property type="protein sequence ID" value="CAG8656201.1"/>
    <property type="molecule type" value="Genomic_DNA"/>
</dbReference>
<name>A0A9N9H3U5_9GLOM</name>
<gene>
    <name evidence="1" type="ORF">FCALED_LOCUS11324</name>
</gene>
<feature type="non-terminal residue" evidence="1">
    <location>
        <position position="1"/>
    </location>
</feature>
<reference evidence="1" key="1">
    <citation type="submission" date="2021-06" db="EMBL/GenBank/DDBJ databases">
        <authorList>
            <person name="Kallberg Y."/>
            <person name="Tangrot J."/>
            <person name="Rosling A."/>
        </authorList>
    </citation>
    <scope>NUCLEOTIDE SEQUENCE</scope>
    <source>
        <strain evidence="1">UK204</strain>
    </source>
</reference>
<dbReference type="Proteomes" id="UP000789570">
    <property type="component" value="Unassembled WGS sequence"/>
</dbReference>
<dbReference type="AlphaFoldDB" id="A0A9N9H3U5"/>
<protein>
    <submittedName>
        <fullName evidence="1">7185_t:CDS:1</fullName>
    </submittedName>
</protein>
<comment type="caution">
    <text evidence="1">The sequence shown here is derived from an EMBL/GenBank/DDBJ whole genome shotgun (WGS) entry which is preliminary data.</text>
</comment>
<organism evidence="1 2">
    <name type="scientific">Funneliformis caledonium</name>
    <dbReference type="NCBI Taxonomy" id="1117310"/>
    <lineage>
        <taxon>Eukaryota</taxon>
        <taxon>Fungi</taxon>
        <taxon>Fungi incertae sedis</taxon>
        <taxon>Mucoromycota</taxon>
        <taxon>Glomeromycotina</taxon>
        <taxon>Glomeromycetes</taxon>
        <taxon>Glomerales</taxon>
        <taxon>Glomeraceae</taxon>
        <taxon>Funneliformis</taxon>
    </lineage>
</organism>
<accession>A0A9N9H3U5</accession>
<sequence length="118" mass="13668">VSIKTQVELNGKVFITRIIENNLKPDYCYQCDSLSSNVEESSTYAISSLYQSIFSIKTKFSETSAISLDNLQIIAELLADVKFRPFSVKVDKYQIFIYKLESSKQRKWLNARPDILHY</sequence>
<evidence type="ECO:0000313" key="1">
    <source>
        <dbReference type="EMBL" id="CAG8656201.1"/>
    </source>
</evidence>
<evidence type="ECO:0000313" key="2">
    <source>
        <dbReference type="Proteomes" id="UP000789570"/>
    </source>
</evidence>
<keyword evidence="2" id="KW-1185">Reference proteome</keyword>
<dbReference type="OrthoDB" id="2445879at2759"/>
<proteinExistence type="predicted"/>